<reference evidence="4" key="1">
    <citation type="submission" date="2022-11" db="UniProtKB">
        <authorList>
            <consortium name="WormBaseParasite"/>
        </authorList>
    </citation>
    <scope>IDENTIFICATION</scope>
</reference>
<evidence type="ECO:0000313" key="4">
    <source>
        <dbReference type="WBParaSite" id="PgR005X_g208_t01"/>
    </source>
</evidence>
<evidence type="ECO:0000256" key="1">
    <source>
        <dbReference type="SAM" id="MobiDB-lite"/>
    </source>
</evidence>
<feature type="transmembrane region" description="Helical" evidence="2">
    <location>
        <begin position="282"/>
        <end position="299"/>
    </location>
</feature>
<accession>A0A915ADM3</accession>
<keyword evidence="2" id="KW-0472">Membrane</keyword>
<keyword evidence="3" id="KW-1185">Reference proteome</keyword>
<dbReference type="Proteomes" id="UP000887569">
    <property type="component" value="Unplaced"/>
</dbReference>
<evidence type="ECO:0000313" key="3">
    <source>
        <dbReference type="Proteomes" id="UP000887569"/>
    </source>
</evidence>
<keyword evidence="2" id="KW-1133">Transmembrane helix</keyword>
<dbReference type="AlphaFoldDB" id="A0A915ADM3"/>
<keyword evidence="2" id="KW-0812">Transmembrane</keyword>
<feature type="region of interest" description="Disordered" evidence="1">
    <location>
        <begin position="109"/>
        <end position="130"/>
    </location>
</feature>
<dbReference type="WBParaSite" id="PgR005X_g208_t01">
    <property type="protein sequence ID" value="PgR005X_g208_t01"/>
    <property type="gene ID" value="PgR005X_g208"/>
</dbReference>
<sequence>MQFIFVATAFVVIAGLLYFLPLNVHGYILRSQVSSAEQCVEAEAERCFYKLFGQMSNICSDSELTFRCHHYKFLDECFAREVGICPANQVGRHARLAYRKRQVICERQNQKQYREASRRRPTSLSRPGPPNELQFISLFGYLQTQCSIAAHENCSTGRYQGMIETCEEEIRAKAASSNSDFDRHQILRLKLDTSKKLLEYPETRRDDECLVVRSTLSDIYRIHHRYCFQAVITRCLCEQLGFERSCGVDCSVIEPSGPREDRLAWSDFKGRLISSRATECRILLNIPSVFLHLYFLLVLG</sequence>
<feature type="compositionally biased region" description="Basic and acidic residues" evidence="1">
    <location>
        <begin position="109"/>
        <end position="118"/>
    </location>
</feature>
<protein>
    <submittedName>
        <fullName evidence="4">Uncharacterized protein</fullName>
    </submittedName>
</protein>
<name>A0A915ADM3_PARUN</name>
<organism evidence="3 4">
    <name type="scientific">Parascaris univalens</name>
    <name type="common">Nematode worm</name>
    <dbReference type="NCBI Taxonomy" id="6257"/>
    <lineage>
        <taxon>Eukaryota</taxon>
        <taxon>Metazoa</taxon>
        <taxon>Ecdysozoa</taxon>
        <taxon>Nematoda</taxon>
        <taxon>Chromadorea</taxon>
        <taxon>Rhabditida</taxon>
        <taxon>Spirurina</taxon>
        <taxon>Ascaridomorpha</taxon>
        <taxon>Ascaridoidea</taxon>
        <taxon>Ascarididae</taxon>
        <taxon>Parascaris</taxon>
    </lineage>
</organism>
<evidence type="ECO:0000256" key="2">
    <source>
        <dbReference type="SAM" id="Phobius"/>
    </source>
</evidence>
<proteinExistence type="predicted"/>